<protein>
    <submittedName>
        <fullName evidence="1">Uncharacterized protein</fullName>
    </submittedName>
</protein>
<evidence type="ECO:0000313" key="1">
    <source>
        <dbReference type="EMBL" id="MEC0241694.1"/>
    </source>
</evidence>
<evidence type="ECO:0000313" key="2">
    <source>
        <dbReference type="Proteomes" id="UP001344632"/>
    </source>
</evidence>
<accession>A0ABU6GQN8</accession>
<sequence length="104" mass="11979">MVWNKSGYQGKFSSQQMHIMDKRQNVEKISSEESKKEKIKKVQQRIIELLQKEEGFLSQVEIAERLGEKDILVLEALNSIDKKKIAMSVTPLDESGNSTRWGIN</sequence>
<proteinExistence type="predicted"/>
<dbReference type="RefSeq" id="WP_326089366.1">
    <property type="nucleotide sequence ID" value="NZ_JARLKZ010000014.1"/>
</dbReference>
<organism evidence="1 2">
    <name type="scientific">Paenibacillus dokdonensis</name>
    <dbReference type="NCBI Taxonomy" id="2567944"/>
    <lineage>
        <taxon>Bacteria</taxon>
        <taxon>Bacillati</taxon>
        <taxon>Bacillota</taxon>
        <taxon>Bacilli</taxon>
        <taxon>Bacillales</taxon>
        <taxon>Paenibacillaceae</taxon>
        <taxon>Paenibacillus</taxon>
    </lineage>
</organism>
<gene>
    <name evidence="1" type="ORF">P4H66_17920</name>
</gene>
<dbReference type="EMBL" id="JARLKZ010000014">
    <property type="protein sequence ID" value="MEC0241694.1"/>
    <property type="molecule type" value="Genomic_DNA"/>
</dbReference>
<keyword evidence="2" id="KW-1185">Reference proteome</keyword>
<reference evidence="1 2" key="1">
    <citation type="submission" date="2023-03" db="EMBL/GenBank/DDBJ databases">
        <title>Bacillus Genome Sequencing.</title>
        <authorList>
            <person name="Dunlap C."/>
        </authorList>
    </citation>
    <scope>NUCLEOTIDE SEQUENCE [LARGE SCALE GENOMIC DNA]</scope>
    <source>
        <strain evidence="1 2">BD-525</strain>
    </source>
</reference>
<dbReference type="Proteomes" id="UP001344632">
    <property type="component" value="Unassembled WGS sequence"/>
</dbReference>
<comment type="caution">
    <text evidence="1">The sequence shown here is derived from an EMBL/GenBank/DDBJ whole genome shotgun (WGS) entry which is preliminary data.</text>
</comment>
<name>A0ABU6GQN8_9BACL</name>